<dbReference type="Proteomes" id="UP001345013">
    <property type="component" value="Unassembled WGS sequence"/>
</dbReference>
<dbReference type="EMBL" id="JAVRRG010000043">
    <property type="protein sequence ID" value="KAK5093415.1"/>
    <property type="molecule type" value="Genomic_DNA"/>
</dbReference>
<sequence>MDPENAESTHPSTEDTDPEMRVMTANESKPSTVEHYHKTRWKRLSKNYSDKYLDIFRQSQQTLDVDDSLLASQIGSVTWTPLEKQRFFDALAREGRHGIPAIAAAIGSKSEIEVIKLLLKLKDANIDRQRYSQYSKNITHAEIDSAVEVDEELESLLEEAADALAAFQDYYDLSAEKNKSSGIWLIDSRVAAYIRQKCETTEDNDTEGGPAVKFTSEKGKNDVLEMFHVDTMLELGRRIFMNTPPDSDLDHWTEVAGDDEEPSITVDALQCYYNLLKSLVQRVVHSAIFLAKSRIRSSTTYEYAPAAVLKDIDVLAALNTLNLPVDSFERWADFPRRSGVRIVSGSHQKGGTDTEALSLQQVEDALSIRASRGRRRSLSSTVSTSSLDEDGDNEQAIDQGLGLLPNQEMPYGEGEQLRRSTSRDTLRNSTPSDGASGGRDFSGVNHSSTDTSSETGNGDDELPAAEGDNLELSRKRRRLMVEEAQDEFLEELDYSAKVKEAARLRYSLGFGDGEERPEEGLGKRPKTLRKTEEDLRDWSDIAYRSSWEKKRSAHNAFDSSSDE</sequence>
<feature type="compositionally biased region" description="Basic and acidic residues" evidence="1">
    <location>
        <begin position="415"/>
        <end position="426"/>
    </location>
</feature>
<evidence type="ECO:0000313" key="2">
    <source>
        <dbReference type="EMBL" id="KAK5093415.1"/>
    </source>
</evidence>
<feature type="region of interest" description="Disordered" evidence="1">
    <location>
        <begin position="373"/>
        <end position="469"/>
    </location>
</feature>
<organism evidence="2 3">
    <name type="scientific">Lithohypha guttulata</name>
    <dbReference type="NCBI Taxonomy" id="1690604"/>
    <lineage>
        <taxon>Eukaryota</taxon>
        <taxon>Fungi</taxon>
        <taxon>Dikarya</taxon>
        <taxon>Ascomycota</taxon>
        <taxon>Pezizomycotina</taxon>
        <taxon>Eurotiomycetes</taxon>
        <taxon>Chaetothyriomycetidae</taxon>
        <taxon>Chaetothyriales</taxon>
        <taxon>Trichomeriaceae</taxon>
        <taxon>Lithohypha</taxon>
    </lineage>
</organism>
<proteinExistence type="predicted"/>
<dbReference type="InterPro" id="IPR039601">
    <property type="entry name" value="Rrn5"/>
</dbReference>
<feature type="compositionally biased region" description="Polar residues" evidence="1">
    <location>
        <begin position="444"/>
        <end position="456"/>
    </location>
</feature>
<keyword evidence="3" id="KW-1185">Reference proteome</keyword>
<dbReference type="PANTHER" id="PTHR28079:SF1">
    <property type="entry name" value="RNA POLYMERASE I-SPECIFIC TRANSCRIPTION INITIATION FACTOR RRN5"/>
    <property type="match status" value="1"/>
</dbReference>
<protein>
    <submittedName>
        <fullName evidence="2">Uncharacterized protein</fullName>
    </submittedName>
</protein>
<evidence type="ECO:0000256" key="1">
    <source>
        <dbReference type="SAM" id="MobiDB-lite"/>
    </source>
</evidence>
<feature type="region of interest" description="Disordered" evidence="1">
    <location>
        <begin position="508"/>
        <end position="532"/>
    </location>
</feature>
<reference evidence="2 3" key="1">
    <citation type="submission" date="2023-08" db="EMBL/GenBank/DDBJ databases">
        <title>Black Yeasts Isolated from many extreme environments.</title>
        <authorList>
            <person name="Coleine C."/>
            <person name="Stajich J.E."/>
            <person name="Selbmann L."/>
        </authorList>
    </citation>
    <scope>NUCLEOTIDE SEQUENCE [LARGE SCALE GENOMIC DNA]</scope>
    <source>
        <strain evidence="2 3">CCFEE 5885</strain>
    </source>
</reference>
<feature type="compositionally biased region" description="Polar residues" evidence="1">
    <location>
        <begin position="1"/>
        <end position="11"/>
    </location>
</feature>
<comment type="caution">
    <text evidence="2">The sequence shown here is derived from an EMBL/GenBank/DDBJ whole genome shotgun (WGS) entry which is preliminary data.</text>
</comment>
<evidence type="ECO:0000313" key="3">
    <source>
        <dbReference type="Proteomes" id="UP001345013"/>
    </source>
</evidence>
<feature type="region of interest" description="Disordered" evidence="1">
    <location>
        <begin position="1"/>
        <end position="33"/>
    </location>
</feature>
<name>A0ABR0KCP9_9EURO</name>
<accession>A0ABR0KCP9</accession>
<dbReference type="PANTHER" id="PTHR28079">
    <property type="entry name" value="RNA POLYMERASE I-SPECIFIC TRANSCRIPTION INITIATION FACTOR RRN5"/>
    <property type="match status" value="1"/>
</dbReference>
<gene>
    <name evidence="2" type="ORF">LTR24_004267</name>
</gene>